<keyword evidence="3" id="KW-0862">Zinc</keyword>
<reference evidence="6" key="1">
    <citation type="journal article" date="2019" name="Nat. Commun.">
        <title>Expansion of phycobilisome linker gene families in mesophilic red algae.</title>
        <authorList>
            <person name="Lee J."/>
            <person name="Kim D."/>
            <person name="Bhattacharya D."/>
            <person name="Yoon H.S."/>
        </authorList>
    </citation>
    <scope>NUCLEOTIDE SEQUENCE [LARGE SCALE GENOMIC DNA]</scope>
    <source>
        <strain evidence="6">CCMP 1328</strain>
    </source>
</reference>
<comment type="caution">
    <text evidence="5">The sequence shown here is derived from an EMBL/GenBank/DDBJ whole genome shotgun (WGS) entry which is preliminary data.</text>
</comment>
<name>A0A5J4YLC2_PORPP</name>
<dbReference type="PANTHER" id="PTHR11103:SF18">
    <property type="entry name" value="SLR1189 PROTEIN"/>
    <property type="match status" value="1"/>
</dbReference>
<dbReference type="EMBL" id="VRMN01000010">
    <property type="protein sequence ID" value="KAA8492226.1"/>
    <property type="molecule type" value="Genomic_DNA"/>
</dbReference>
<evidence type="ECO:0000256" key="1">
    <source>
        <dbReference type="ARBA" id="ARBA00022603"/>
    </source>
</evidence>
<feature type="binding site" evidence="3">
    <location>
        <position position="293"/>
    </location>
    <ligand>
        <name>Zn(2+)</name>
        <dbReference type="ChEBI" id="CHEBI:29105"/>
    </ligand>
</feature>
<evidence type="ECO:0000313" key="5">
    <source>
        <dbReference type="EMBL" id="KAA8492226.1"/>
    </source>
</evidence>
<keyword evidence="1 3" id="KW-0489">Methyltransferase</keyword>
<dbReference type="PROSITE" id="PS50970">
    <property type="entry name" value="HCY"/>
    <property type="match status" value="1"/>
</dbReference>
<organism evidence="5 6">
    <name type="scientific">Porphyridium purpureum</name>
    <name type="common">Red alga</name>
    <name type="synonym">Porphyridium cruentum</name>
    <dbReference type="NCBI Taxonomy" id="35688"/>
    <lineage>
        <taxon>Eukaryota</taxon>
        <taxon>Rhodophyta</taxon>
        <taxon>Bangiophyceae</taxon>
        <taxon>Porphyridiales</taxon>
        <taxon>Porphyridiaceae</taxon>
        <taxon>Porphyridium</taxon>
    </lineage>
</organism>
<feature type="binding site" evidence="3">
    <location>
        <position position="228"/>
    </location>
    <ligand>
        <name>Zn(2+)</name>
        <dbReference type="ChEBI" id="CHEBI:29105"/>
    </ligand>
</feature>
<evidence type="ECO:0000259" key="4">
    <source>
        <dbReference type="PROSITE" id="PS50970"/>
    </source>
</evidence>
<dbReference type="GO" id="GO:0032259">
    <property type="term" value="P:methylation"/>
    <property type="evidence" value="ECO:0007669"/>
    <property type="project" value="UniProtKB-KW"/>
</dbReference>
<dbReference type="SUPFAM" id="SSF82282">
    <property type="entry name" value="Homocysteine S-methyltransferase"/>
    <property type="match status" value="1"/>
</dbReference>
<evidence type="ECO:0000256" key="2">
    <source>
        <dbReference type="ARBA" id="ARBA00022679"/>
    </source>
</evidence>
<keyword evidence="6" id="KW-1185">Reference proteome</keyword>
<evidence type="ECO:0000256" key="3">
    <source>
        <dbReference type="PROSITE-ProRule" id="PRU00333"/>
    </source>
</evidence>
<dbReference type="Proteomes" id="UP000324585">
    <property type="component" value="Unassembled WGS sequence"/>
</dbReference>
<proteinExistence type="predicted"/>
<dbReference type="AlphaFoldDB" id="A0A5J4YLC2"/>
<dbReference type="InterPro" id="IPR036589">
    <property type="entry name" value="HCY_dom_sf"/>
</dbReference>
<dbReference type="Gene3D" id="3.20.20.330">
    <property type="entry name" value="Homocysteine-binding-like domain"/>
    <property type="match status" value="1"/>
</dbReference>
<gene>
    <name evidence="5" type="ORF">FVE85_3664</name>
</gene>
<dbReference type="OrthoDB" id="261426at2759"/>
<feature type="domain" description="Hcy-binding" evidence="4">
    <location>
        <begin position="4"/>
        <end position="308"/>
    </location>
</feature>
<dbReference type="GO" id="GO:0008168">
    <property type="term" value="F:methyltransferase activity"/>
    <property type="evidence" value="ECO:0007669"/>
    <property type="project" value="UniProtKB-UniRule"/>
</dbReference>
<evidence type="ECO:0000313" key="6">
    <source>
        <dbReference type="Proteomes" id="UP000324585"/>
    </source>
</evidence>
<dbReference type="GO" id="GO:0046872">
    <property type="term" value="F:metal ion binding"/>
    <property type="evidence" value="ECO:0007669"/>
    <property type="project" value="UniProtKB-KW"/>
</dbReference>
<feature type="binding site" evidence="3">
    <location>
        <position position="294"/>
    </location>
    <ligand>
        <name>Zn(2+)</name>
        <dbReference type="ChEBI" id="CHEBI:29105"/>
    </ligand>
</feature>
<dbReference type="PANTHER" id="PTHR11103">
    <property type="entry name" value="SLR1189 PROTEIN"/>
    <property type="match status" value="1"/>
</dbReference>
<keyword evidence="2 3" id="KW-0808">Transferase</keyword>
<sequence length="310" mass="33437">MTNARLEKLMATSRPWITDGGLETAMVFQEGIDLPMFASFHALESARGRSAMTAYFDQYIALAKEVGTGFVLDTATWRSGAYWAPRVVRSEAEMERVTRDAVDFAIALRAQHESETTPVVIAGIVGPAGDGYDPNKQMWSAADAEKEHMPQVRWLAESGVDLIVTATFTHTGEAIGLVNAARAQHIPVVVGFTLETDGRLPTGQALDEAIAETDSATQSAPLYYMVNCAHPTHLPAGITQVSRIGGLRANASCMSHAELDSAEELDQGDPEEFGALYAPLVSNMARVHVVGGCCGTDIRHIRSIARHILN</sequence>
<accession>A0A5J4YLC2</accession>
<protein>
    <submittedName>
        <fullName evidence="5">Methionine synthase</fullName>
    </submittedName>
</protein>
<comment type="cofactor">
    <cofactor evidence="3">
        <name>Zn(2+)</name>
        <dbReference type="ChEBI" id="CHEBI:29105"/>
    </cofactor>
</comment>
<dbReference type="InterPro" id="IPR003726">
    <property type="entry name" value="HCY_dom"/>
</dbReference>
<keyword evidence="3" id="KW-0479">Metal-binding</keyword>
<dbReference type="Pfam" id="PF02574">
    <property type="entry name" value="S-methyl_trans"/>
    <property type="match status" value="1"/>
</dbReference>